<feature type="domain" description="RING-type" evidence="18">
    <location>
        <begin position="350"/>
        <end position="392"/>
    </location>
</feature>
<dbReference type="PANTHER" id="PTHR46279:SF14">
    <property type="entry name" value="RING-H2 FINGER PROTEIN ATL20-RELATED"/>
    <property type="match status" value="1"/>
</dbReference>
<name>A0A8S9LDM5_BRACR</name>
<evidence type="ECO:0000256" key="8">
    <source>
        <dbReference type="ARBA" id="ARBA00022729"/>
    </source>
</evidence>
<dbReference type="AlphaFoldDB" id="A0A8S9LDM5"/>
<dbReference type="InterPro" id="IPR013083">
    <property type="entry name" value="Znf_RING/FYVE/PHD"/>
</dbReference>
<evidence type="ECO:0000259" key="18">
    <source>
        <dbReference type="PROSITE" id="PS50089"/>
    </source>
</evidence>
<dbReference type="CDD" id="cd16461">
    <property type="entry name" value="RING-H2_EL5-like"/>
    <property type="match status" value="1"/>
</dbReference>
<dbReference type="InterPro" id="IPR025287">
    <property type="entry name" value="WAK_GUB"/>
</dbReference>
<comment type="catalytic activity">
    <reaction evidence="1">
        <text>S-ubiquitinyl-[E2 ubiquitin-conjugating enzyme]-L-cysteine + [acceptor protein]-L-lysine = [E2 ubiquitin-conjugating enzyme]-L-cysteine + N(6)-ubiquitinyl-[acceptor protein]-L-lysine.</text>
        <dbReference type="EC" id="2.3.2.27"/>
    </reaction>
</comment>
<keyword evidence="6 16" id="KW-0812">Transmembrane</keyword>
<comment type="pathway">
    <text evidence="3">Protein modification; protein ubiquitination.</text>
</comment>
<proteinExistence type="inferred from homology"/>
<organism evidence="19">
    <name type="scientific">Brassica cretica</name>
    <name type="common">Mustard</name>
    <dbReference type="NCBI Taxonomy" id="69181"/>
    <lineage>
        <taxon>Eukaryota</taxon>
        <taxon>Viridiplantae</taxon>
        <taxon>Streptophyta</taxon>
        <taxon>Embryophyta</taxon>
        <taxon>Tracheophyta</taxon>
        <taxon>Spermatophyta</taxon>
        <taxon>Magnoliopsida</taxon>
        <taxon>eudicotyledons</taxon>
        <taxon>Gunneridae</taxon>
        <taxon>Pentapetalae</taxon>
        <taxon>rosids</taxon>
        <taxon>malvids</taxon>
        <taxon>Brassicales</taxon>
        <taxon>Brassicaceae</taxon>
        <taxon>Brassiceae</taxon>
        <taxon>Brassica</taxon>
    </lineage>
</organism>
<dbReference type="GO" id="GO:0008270">
    <property type="term" value="F:zinc ion binding"/>
    <property type="evidence" value="ECO:0007669"/>
    <property type="project" value="UniProtKB-KW"/>
</dbReference>
<comment type="subcellular location">
    <subcellularLocation>
        <location evidence="2">Membrane</location>
        <topology evidence="2">Single-pass membrane protein</topology>
    </subcellularLocation>
</comment>
<comment type="caution">
    <text evidence="19">The sequence shown here is derived from an EMBL/GenBank/DDBJ whole genome shotgun (WGS) entry which is preliminary data.</text>
</comment>
<keyword evidence="5" id="KW-0808">Transferase</keyword>
<feature type="chain" id="PRO_5035875576" description="RING-type E3 ubiquitin transferase" evidence="17">
    <location>
        <begin position="24"/>
        <end position="398"/>
    </location>
</feature>
<evidence type="ECO:0000256" key="17">
    <source>
        <dbReference type="SAM" id="SignalP"/>
    </source>
</evidence>
<evidence type="ECO:0000256" key="6">
    <source>
        <dbReference type="ARBA" id="ARBA00022692"/>
    </source>
</evidence>
<keyword evidence="13 16" id="KW-0472">Membrane</keyword>
<accession>A0A8S9LDM5</accession>
<dbReference type="Pfam" id="PF13639">
    <property type="entry name" value="zf-RING_2"/>
    <property type="match status" value="1"/>
</dbReference>
<dbReference type="SMART" id="SM00184">
    <property type="entry name" value="RING"/>
    <property type="match status" value="1"/>
</dbReference>
<comment type="similarity">
    <text evidence="14">Belongs to the RING-type zinc finger family. ATL subfamily.</text>
</comment>
<evidence type="ECO:0000256" key="12">
    <source>
        <dbReference type="ARBA" id="ARBA00022989"/>
    </source>
</evidence>
<dbReference type="GO" id="GO:0061630">
    <property type="term" value="F:ubiquitin protein ligase activity"/>
    <property type="evidence" value="ECO:0007669"/>
    <property type="project" value="UniProtKB-EC"/>
</dbReference>
<dbReference type="PANTHER" id="PTHR46279">
    <property type="entry name" value="RING/U-BOX SUPERFAMILY PROTEIN"/>
    <property type="match status" value="1"/>
</dbReference>
<dbReference type="Pfam" id="PF13947">
    <property type="entry name" value="GUB_WAK_bind"/>
    <property type="match status" value="1"/>
</dbReference>
<keyword evidence="9 15" id="KW-0863">Zinc-finger</keyword>
<evidence type="ECO:0000256" key="2">
    <source>
        <dbReference type="ARBA" id="ARBA00004167"/>
    </source>
</evidence>
<evidence type="ECO:0000256" key="10">
    <source>
        <dbReference type="ARBA" id="ARBA00022786"/>
    </source>
</evidence>
<evidence type="ECO:0000256" key="4">
    <source>
        <dbReference type="ARBA" id="ARBA00012483"/>
    </source>
</evidence>
<dbReference type="InterPro" id="IPR046948">
    <property type="entry name" value="ATL20-22-like"/>
</dbReference>
<evidence type="ECO:0000313" key="19">
    <source>
        <dbReference type="EMBL" id="KAF2603466.1"/>
    </source>
</evidence>
<protein>
    <recommendedName>
        <fullName evidence="4">RING-type E3 ubiquitin transferase</fullName>
        <ecNumber evidence="4">2.3.2.27</ecNumber>
    </recommendedName>
</protein>
<evidence type="ECO:0000256" key="16">
    <source>
        <dbReference type="SAM" id="Phobius"/>
    </source>
</evidence>
<keyword evidence="11" id="KW-0862">Zinc</keyword>
<feature type="signal peptide" evidence="17">
    <location>
        <begin position="1"/>
        <end position="23"/>
    </location>
</feature>
<evidence type="ECO:0000256" key="15">
    <source>
        <dbReference type="PROSITE-ProRule" id="PRU00175"/>
    </source>
</evidence>
<feature type="transmembrane region" description="Helical" evidence="16">
    <location>
        <begin position="267"/>
        <end position="292"/>
    </location>
</feature>
<dbReference type="EC" id="2.3.2.27" evidence="4"/>
<reference evidence="19" key="1">
    <citation type="submission" date="2019-12" db="EMBL/GenBank/DDBJ databases">
        <title>Genome sequencing and annotation of Brassica cretica.</title>
        <authorList>
            <person name="Studholme D.J."/>
            <person name="Sarris P.F."/>
        </authorList>
    </citation>
    <scope>NUCLEOTIDE SEQUENCE</scope>
    <source>
        <strain evidence="19">PFS-102/07</strain>
        <tissue evidence="19">Leaf</tissue>
    </source>
</reference>
<gene>
    <name evidence="19" type="ORF">F2Q70_00024338</name>
</gene>
<sequence length="398" mass="44697">MTFSKQLLTLFFLLFFLLPLRHASKPKKCPSSRWGWLSCGPPSEVPIRFPFCDHKGFNLRCNNLNKTVLQLPMSGAFLVESIDYLNQRISISDPESCLAKRLLTFNLSGSPFSSPFYTEHKFFTCPGDVVLPSSYRSIPCLSNSTSSFYATTSYEQASSSAFRSCQIVKRLDVPASYINSESLLLEWHSPNCTSCEMDYLRCGFKNKASLEVKCFGNEPGMDSIIFFCYSLFLMIQVNPIGGMYEELTLKCYLQTVAASKRNRGKESIIVCVSIFGGVILFFLCLTCIACLVDKCSNVEGSDSPRQEIVESREMIGRATSRGLDQCTIETYKKMELGESIKLPGTNGTACLICLSEYASKETVRFIPECDHCFHVECIDVWLKIHGSCPICRDSRALR</sequence>
<evidence type="ECO:0000256" key="11">
    <source>
        <dbReference type="ARBA" id="ARBA00022833"/>
    </source>
</evidence>
<keyword evidence="10" id="KW-0833">Ubl conjugation pathway</keyword>
<evidence type="ECO:0000256" key="13">
    <source>
        <dbReference type="ARBA" id="ARBA00023136"/>
    </source>
</evidence>
<evidence type="ECO:0000256" key="3">
    <source>
        <dbReference type="ARBA" id="ARBA00004906"/>
    </source>
</evidence>
<dbReference type="Gene3D" id="3.30.40.10">
    <property type="entry name" value="Zinc/RING finger domain, C3HC4 (zinc finger)"/>
    <property type="match status" value="1"/>
</dbReference>
<dbReference type="GO" id="GO:0030247">
    <property type="term" value="F:polysaccharide binding"/>
    <property type="evidence" value="ECO:0007669"/>
    <property type="project" value="InterPro"/>
</dbReference>
<evidence type="ECO:0000256" key="5">
    <source>
        <dbReference type="ARBA" id="ARBA00022679"/>
    </source>
</evidence>
<dbReference type="SUPFAM" id="SSF57850">
    <property type="entry name" value="RING/U-box"/>
    <property type="match status" value="1"/>
</dbReference>
<keyword evidence="8 17" id="KW-0732">Signal</keyword>
<dbReference type="PROSITE" id="PS50089">
    <property type="entry name" value="ZF_RING_2"/>
    <property type="match status" value="1"/>
</dbReference>
<evidence type="ECO:0000256" key="14">
    <source>
        <dbReference type="ARBA" id="ARBA00024209"/>
    </source>
</evidence>
<keyword evidence="7" id="KW-0479">Metal-binding</keyword>
<evidence type="ECO:0000256" key="7">
    <source>
        <dbReference type="ARBA" id="ARBA00022723"/>
    </source>
</evidence>
<dbReference type="EMBL" id="QGKY02000094">
    <property type="protein sequence ID" value="KAF2603466.1"/>
    <property type="molecule type" value="Genomic_DNA"/>
</dbReference>
<keyword evidence="12 16" id="KW-1133">Transmembrane helix</keyword>
<dbReference type="InterPro" id="IPR001841">
    <property type="entry name" value="Znf_RING"/>
</dbReference>
<dbReference type="GO" id="GO:0016020">
    <property type="term" value="C:membrane"/>
    <property type="evidence" value="ECO:0007669"/>
    <property type="project" value="UniProtKB-SubCell"/>
</dbReference>
<evidence type="ECO:0000256" key="1">
    <source>
        <dbReference type="ARBA" id="ARBA00000900"/>
    </source>
</evidence>
<evidence type="ECO:0000256" key="9">
    <source>
        <dbReference type="ARBA" id="ARBA00022771"/>
    </source>
</evidence>